<evidence type="ECO:0008006" key="3">
    <source>
        <dbReference type="Google" id="ProtNLM"/>
    </source>
</evidence>
<dbReference type="Gene3D" id="2.60.40.1120">
    <property type="entry name" value="Carboxypeptidase-like, regulatory domain"/>
    <property type="match status" value="1"/>
</dbReference>
<dbReference type="Pfam" id="PF13620">
    <property type="entry name" value="CarboxypepD_reg"/>
    <property type="match status" value="1"/>
</dbReference>
<proteinExistence type="predicted"/>
<dbReference type="InterPro" id="IPR036909">
    <property type="entry name" value="Cyt_c-like_dom_sf"/>
</dbReference>
<dbReference type="SUPFAM" id="SSF49452">
    <property type="entry name" value="Starch-binding domain-like"/>
    <property type="match status" value="1"/>
</dbReference>
<dbReference type="InterPro" id="IPR015943">
    <property type="entry name" value="WD40/YVTN_repeat-like_dom_sf"/>
</dbReference>
<dbReference type="EMBL" id="UINC01001209">
    <property type="protein sequence ID" value="SUZ74396.1"/>
    <property type="molecule type" value="Genomic_DNA"/>
</dbReference>
<dbReference type="GO" id="GO:0030246">
    <property type="term" value="F:carbohydrate binding"/>
    <property type="evidence" value="ECO:0007669"/>
    <property type="project" value="InterPro"/>
</dbReference>
<dbReference type="PANTHER" id="PTHR40274">
    <property type="entry name" value="VIRGINIAMYCIN B LYASE"/>
    <property type="match status" value="1"/>
</dbReference>
<dbReference type="GO" id="GO:0009055">
    <property type="term" value="F:electron transfer activity"/>
    <property type="evidence" value="ECO:0007669"/>
    <property type="project" value="InterPro"/>
</dbReference>
<gene>
    <name evidence="2" type="ORF">METZ01_LOCUS27250</name>
</gene>
<reference evidence="2" key="1">
    <citation type="submission" date="2018-05" db="EMBL/GenBank/DDBJ databases">
        <authorList>
            <person name="Lanie J.A."/>
            <person name="Ng W.-L."/>
            <person name="Kazmierczak K.M."/>
            <person name="Andrzejewski T.M."/>
            <person name="Davidsen T.M."/>
            <person name="Wayne K.J."/>
            <person name="Tettelin H."/>
            <person name="Glass J.I."/>
            <person name="Rusch D."/>
            <person name="Podicherti R."/>
            <person name="Tsui H.-C.T."/>
            <person name="Winkler M.E."/>
        </authorList>
    </citation>
    <scope>NUCLEOTIDE SEQUENCE</scope>
</reference>
<evidence type="ECO:0000256" key="1">
    <source>
        <dbReference type="SAM" id="MobiDB-lite"/>
    </source>
</evidence>
<sequence length="593" mass="65002">MNTRMTLRRSISLWVLWIGVACFALAGLAPTLVSAQPGAATGVISGSVTADRGTVAAFRVKARHTDQRIAYTVYTVGGRYQIFNLPTGTYEVRVIEAGFESAVETVEVASNRSTTVDLTLTATGAVEVQGAGARGATAQRNYGGASADDRVADLVDFDTLYPPSPAREVMLRACFGCHGPAGFHRRGRKNEAGWRQAVDRMFDPNGRVADMAAGVPQVTYDLVSPDEKESIIQYLTANFGPSSTLRDLELDPLVRDEAELSQAVYIQYELNRAPRRQLSNGATPRGSIHSVFASVADPGVIWVSGNGSNAILKVDTQDTDFTSRTTEYWIDNPENINVTPHGIIEYRGKVYWVELTGDHLGELDPATGVMTRYAMPTTGAGPHSMWVDSRGNFWYTYFASSGKIARFELATKEFTEWEPLAGFSGYGIVVDAQDRVWAVGLHTPAIFMYNQETAEWTSFPMANPARRPTIDTRGKVWAAHYFGNAITKIDPVTGEVTEYELPLKDGNPYDLWPDTEDNLWVENAIYNSMVKFDQATEQFTYFPFPELRAHTPKIDRDADGTLWFTLRDPSGPGIAALKPKGNVPSGSASGVAQ</sequence>
<protein>
    <recommendedName>
        <fullName evidence="3">Cytochrome c domain-containing protein</fullName>
    </recommendedName>
</protein>
<organism evidence="2">
    <name type="scientific">marine metagenome</name>
    <dbReference type="NCBI Taxonomy" id="408172"/>
    <lineage>
        <taxon>unclassified sequences</taxon>
        <taxon>metagenomes</taxon>
        <taxon>ecological metagenomes</taxon>
    </lineage>
</organism>
<dbReference type="Pfam" id="PF24684">
    <property type="entry name" value="Vgb_lyase"/>
    <property type="match status" value="1"/>
</dbReference>
<dbReference type="PANTHER" id="PTHR40274:SF3">
    <property type="entry name" value="VIRGINIAMYCIN B LYASE"/>
    <property type="match status" value="1"/>
</dbReference>
<dbReference type="InterPro" id="IPR051344">
    <property type="entry name" value="Vgb"/>
</dbReference>
<dbReference type="AlphaFoldDB" id="A0A381Q4W7"/>
<dbReference type="Gene3D" id="1.10.760.10">
    <property type="entry name" value="Cytochrome c-like domain"/>
    <property type="match status" value="1"/>
</dbReference>
<feature type="compositionally biased region" description="Polar residues" evidence="1">
    <location>
        <begin position="584"/>
        <end position="593"/>
    </location>
</feature>
<dbReference type="InterPro" id="IPR013784">
    <property type="entry name" value="Carb-bd-like_fold"/>
</dbReference>
<name>A0A381Q4W7_9ZZZZ</name>
<evidence type="ECO:0000313" key="2">
    <source>
        <dbReference type="EMBL" id="SUZ74396.1"/>
    </source>
</evidence>
<dbReference type="GO" id="GO:0020037">
    <property type="term" value="F:heme binding"/>
    <property type="evidence" value="ECO:0007669"/>
    <property type="project" value="InterPro"/>
</dbReference>
<feature type="region of interest" description="Disordered" evidence="1">
    <location>
        <begin position="572"/>
        <end position="593"/>
    </location>
</feature>
<dbReference type="PROSITE" id="PS51257">
    <property type="entry name" value="PROKAR_LIPOPROTEIN"/>
    <property type="match status" value="1"/>
</dbReference>
<dbReference type="SUPFAM" id="SSF46626">
    <property type="entry name" value="Cytochrome c"/>
    <property type="match status" value="1"/>
</dbReference>
<accession>A0A381Q4W7</accession>
<dbReference type="Gene3D" id="2.130.10.10">
    <property type="entry name" value="YVTN repeat-like/Quinoprotein amine dehydrogenase"/>
    <property type="match status" value="1"/>
</dbReference>
<dbReference type="SUPFAM" id="SSF63829">
    <property type="entry name" value="Calcium-dependent phosphotriesterase"/>
    <property type="match status" value="1"/>
</dbReference>